<sequence length="174" mass="20666">MLKYQYNLGLHIAVLMHQTYCEQTYCKKWSEFFANRLTLYLLPAISEVIDQQTIPLLFRNKKQLVWLLFLDTRSTNLSYATLANMRHFRYYYAIRDWQLVWFKSSTEANDEFLANKVKRSKFCTTKQNSFCAPYLQQQHLVESIVEICCSHSIIFFIAQSSRTQISEVPRTSSM</sequence>
<dbReference type="EnsemblMetazoa" id="MESCA000629-RA">
    <property type="protein sequence ID" value="MESCA000629-PA"/>
    <property type="gene ID" value="MESCA000629"/>
</dbReference>
<dbReference type="AlphaFoldDB" id="T1GBJ5"/>
<accession>T1GBJ5</accession>
<dbReference type="EMBL" id="CAQQ02197783">
    <property type="status" value="NOT_ANNOTATED_CDS"/>
    <property type="molecule type" value="Genomic_DNA"/>
</dbReference>
<reference evidence="1" key="2">
    <citation type="submission" date="2015-06" db="UniProtKB">
        <authorList>
            <consortium name="EnsemblMetazoa"/>
        </authorList>
    </citation>
    <scope>IDENTIFICATION</scope>
</reference>
<dbReference type="HOGENOM" id="CLU_1541864_0_0_1"/>
<dbReference type="EMBL" id="CAQQ02197785">
    <property type="status" value="NOT_ANNOTATED_CDS"/>
    <property type="molecule type" value="Genomic_DNA"/>
</dbReference>
<evidence type="ECO:0000313" key="1">
    <source>
        <dbReference type="EnsemblMetazoa" id="MESCA000629-PA"/>
    </source>
</evidence>
<protein>
    <submittedName>
        <fullName evidence="1">Uncharacterized protein</fullName>
    </submittedName>
</protein>
<keyword evidence="2" id="KW-1185">Reference proteome</keyword>
<organism evidence="1 2">
    <name type="scientific">Megaselia scalaris</name>
    <name type="common">Humpbacked fly</name>
    <name type="synonym">Phora scalaris</name>
    <dbReference type="NCBI Taxonomy" id="36166"/>
    <lineage>
        <taxon>Eukaryota</taxon>
        <taxon>Metazoa</taxon>
        <taxon>Ecdysozoa</taxon>
        <taxon>Arthropoda</taxon>
        <taxon>Hexapoda</taxon>
        <taxon>Insecta</taxon>
        <taxon>Pterygota</taxon>
        <taxon>Neoptera</taxon>
        <taxon>Endopterygota</taxon>
        <taxon>Diptera</taxon>
        <taxon>Brachycera</taxon>
        <taxon>Muscomorpha</taxon>
        <taxon>Platypezoidea</taxon>
        <taxon>Phoridae</taxon>
        <taxon>Megaseliini</taxon>
        <taxon>Megaselia</taxon>
    </lineage>
</organism>
<evidence type="ECO:0000313" key="2">
    <source>
        <dbReference type="Proteomes" id="UP000015102"/>
    </source>
</evidence>
<dbReference type="EMBL" id="CAQQ02197786">
    <property type="status" value="NOT_ANNOTATED_CDS"/>
    <property type="molecule type" value="Genomic_DNA"/>
</dbReference>
<name>T1GBJ5_MEGSC</name>
<dbReference type="EMBL" id="CAQQ02197784">
    <property type="status" value="NOT_ANNOTATED_CDS"/>
    <property type="molecule type" value="Genomic_DNA"/>
</dbReference>
<proteinExistence type="predicted"/>
<dbReference type="Proteomes" id="UP000015102">
    <property type="component" value="Unassembled WGS sequence"/>
</dbReference>
<reference evidence="2" key="1">
    <citation type="submission" date="2013-02" db="EMBL/GenBank/DDBJ databases">
        <authorList>
            <person name="Hughes D."/>
        </authorList>
    </citation>
    <scope>NUCLEOTIDE SEQUENCE</scope>
    <source>
        <strain>Durham</strain>
        <strain evidence="2">NC isolate 2 -- Noor lab</strain>
    </source>
</reference>